<feature type="region of interest" description="Disordered" evidence="2">
    <location>
        <begin position="1"/>
        <end position="24"/>
    </location>
</feature>
<organism evidence="4 5">
    <name type="scientific">Actinomadura fibrosa</name>
    <dbReference type="NCBI Taxonomy" id="111802"/>
    <lineage>
        <taxon>Bacteria</taxon>
        <taxon>Bacillati</taxon>
        <taxon>Actinomycetota</taxon>
        <taxon>Actinomycetes</taxon>
        <taxon>Streptosporangiales</taxon>
        <taxon>Thermomonosporaceae</taxon>
        <taxon>Actinomadura</taxon>
    </lineage>
</organism>
<evidence type="ECO:0000313" key="5">
    <source>
        <dbReference type="Proteomes" id="UP001597063"/>
    </source>
</evidence>
<accession>A0ABW2XUS4</accession>
<protein>
    <submittedName>
        <fullName evidence="4">Alpha/beta fold hydrolase</fullName>
    </submittedName>
</protein>
<dbReference type="InterPro" id="IPR029058">
    <property type="entry name" value="AB_hydrolase_fold"/>
</dbReference>
<dbReference type="PANTHER" id="PTHR43433:SF5">
    <property type="entry name" value="AB HYDROLASE-1 DOMAIN-CONTAINING PROTEIN"/>
    <property type="match status" value="1"/>
</dbReference>
<dbReference type="InterPro" id="IPR000073">
    <property type="entry name" value="AB_hydrolase_1"/>
</dbReference>
<comment type="caution">
    <text evidence="4">The sequence shown here is derived from an EMBL/GenBank/DDBJ whole genome shotgun (WGS) entry which is preliminary data.</text>
</comment>
<keyword evidence="1" id="KW-0575">Peroxidase</keyword>
<dbReference type="EMBL" id="JBHTGP010000015">
    <property type="protein sequence ID" value="MFD0688732.1"/>
    <property type="molecule type" value="Genomic_DNA"/>
</dbReference>
<evidence type="ECO:0000259" key="3">
    <source>
        <dbReference type="Pfam" id="PF00561"/>
    </source>
</evidence>
<keyword evidence="1" id="KW-0560">Oxidoreductase</keyword>
<reference evidence="5" key="1">
    <citation type="journal article" date="2019" name="Int. J. Syst. Evol. Microbiol.">
        <title>The Global Catalogue of Microorganisms (GCM) 10K type strain sequencing project: providing services to taxonomists for standard genome sequencing and annotation.</title>
        <authorList>
            <consortium name="The Broad Institute Genomics Platform"/>
            <consortium name="The Broad Institute Genome Sequencing Center for Infectious Disease"/>
            <person name="Wu L."/>
            <person name="Ma J."/>
        </authorList>
    </citation>
    <scope>NUCLEOTIDE SEQUENCE [LARGE SCALE GENOMIC DNA]</scope>
    <source>
        <strain evidence="5">JCM 9371</strain>
    </source>
</reference>
<dbReference type="InterPro" id="IPR050471">
    <property type="entry name" value="AB_hydrolase"/>
</dbReference>
<sequence length="284" mass="29118">MTGHGDTGHGDTGHGDTGHGDTGHGDIGHGTGVLLLHALSMDSSMWAGQRIALAERGHLVLAPDLRGHGRRPLGGAAPSLDVLADDLAALLDEHGVGDAVVAGCSLGGYVAMALLRRHPGRVRALALLSARVRADTPEERDQRLRFAAAVLDPRTRDAVVAGATPRLVGATTRRARPAVLAAVRRTARRTAPASVAWAQRAIAARPDSTGALTSADVPALVLVGAEDELVTTADAMEAAAALSQDRPLVVPRAGHLLPLEAPDVVSRALATLASSAAARAESRP</sequence>
<keyword evidence="5" id="KW-1185">Reference proteome</keyword>
<evidence type="ECO:0000256" key="2">
    <source>
        <dbReference type="SAM" id="MobiDB-lite"/>
    </source>
</evidence>
<dbReference type="PRINTS" id="PR00111">
    <property type="entry name" value="ABHYDROLASE"/>
</dbReference>
<name>A0ABW2XUS4_9ACTN</name>
<dbReference type="GO" id="GO:0016787">
    <property type="term" value="F:hydrolase activity"/>
    <property type="evidence" value="ECO:0007669"/>
    <property type="project" value="UniProtKB-KW"/>
</dbReference>
<evidence type="ECO:0000313" key="4">
    <source>
        <dbReference type="EMBL" id="MFD0688732.1"/>
    </source>
</evidence>
<evidence type="ECO:0000256" key="1">
    <source>
        <dbReference type="ARBA" id="ARBA00022559"/>
    </source>
</evidence>
<dbReference type="Gene3D" id="3.40.50.1820">
    <property type="entry name" value="alpha/beta hydrolase"/>
    <property type="match status" value="1"/>
</dbReference>
<gene>
    <name evidence="4" type="ORF">ACFQZM_29855</name>
</gene>
<dbReference type="RefSeq" id="WP_378324285.1">
    <property type="nucleotide sequence ID" value="NZ_JBHTGP010000015.1"/>
</dbReference>
<proteinExistence type="predicted"/>
<dbReference type="SUPFAM" id="SSF53474">
    <property type="entry name" value="alpha/beta-Hydrolases"/>
    <property type="match status" value="1"/>
</dbReference>
<dbReference type="InterPro" id="IPR000639">
    <property type="entry name" value="Epox_hydrolase-like"/>
</dbReference>
<dbReference type="PRINTS" id="PR00412">
    <property type="entry name" value="EPOXHYDRLASE"/>
</dbReference>
<keyword evidence="4" id="KW-0378">Hydrolase</keyword>
<dbReference type="PANTHER" id="PTHR43433">
    <property type="entry name" value="HYDROLASE, ALPHA/BETA FOLD FAMILY PROTEIN"/>
    <property type="match status" value="1"/>
</dbReference>
<feature type="domain" description="AB hydrolase-1" evidence="3">
    <location>
        <begin position="33"/>
        <end position="262"/>
    </location>
</feature>
<dbReference type="Pfam" id="PF00561">
    <property type="entry name" value="Abhydrolase_1"/>
    <property type="match status" value="1"/>
</dbReference>
<dbReference type="Proteomes" id="UP001597063">
    <property type="component" value="Unassembled WGS sequence"/>
</dbReference>